<accession>A0ACC3TVQ5</accession>
<protein>
    <submittedName>
        <fullName evidence="1">Uncharacterized protein</fullName>
    </submittedName>
</protein>
<gene>
    <name evidence="1" type="ORF">V1517DRAFT_305556</name>
</gene>
<sequence>MPEAAGAALSLSFALARPSSGTSGSSVTSPSVQDHQAIPPILHKGNMSDSTPASGNAASNGTLRLPPPHRLLSDPQFHQPGFSSHHSPVPPMTMQSQPNQINRQLPPLHSLYPPPGPNAGFHGHHPAPSHDLLPPASMIGPSGQSPHPGQHVSSLTCPTSNPQNMDGASSHHARSNSVVSGLSVSTSPASSTVSSADSVLPLSIVSSTSSVTSNASGASSTSKRRPTRTRTASTGSTGSVASIASLSSSSATDLDALGRKKPKIPRNPTSWDPHDDLLLRHLKEQQKLGWKDIASHFAGRTPNACQFRWRRLMSGSLRGGPATPSGGENNSTSSNNNNSNWNEDANWEQSTQSPPSPPMIPATTTRPLVAPSDYEIEQEHVTREKTQRSASRTLPQPNMPQQNAGQAADQSSAPDQPKAEPAQVLPPLLTQSRRSGQSKSGSGKAWSQEEDDLVIRSDLRFEELSVLLPSRTENEIWDRIKNLASSSSESRS</sequence>
<reference evidence="2" key="1">
    <citation type="journal article" date="2024" name="Front. Bioeng. Biotechnol.">
        <title>Genome-scale model development and genomic sequencing of the oleaginous clade Lipomyces.</title>
        <authorList>
            <person name="Czajka J.J."/>
            <person name="Han Y."/>
            <person name="Kim J."/>
            <person name="Mondo S.J."/>
            <person name="Hofstad B.A."/>
            <person name="Robles A."/>
            <person name="Haridas S."/>
            <person name="Riley R."/>
            <person name="LaButti K."/>
            <person name="Pangilinan J."/>
            <person name="Andreopoulos W."/>
            <person name="Lipzen A."/>
            <person name="Yan J."/>
            <person name="Wang M."/>
            <person name="Ng V."/>
            <person name="Grigoriev I.V."/>
            <person name="Spatafora J.W."/>
            <person name="Magnuson J.K."/>
            <person name="Baker S.E."/>
            <person name="Pomraning K.R."/>
        </authorList>
    </citation>
    <scope>NUCLEOTIDE SEQUENCE [LARGE SCALE GENOMIC DNA]</scope>
    <source>
        <strain evidence="2">CBS 10300</strain>
    </source>
</reference>
<comment type="caution">
    <text evidence="1">The sequence shown here is derived from an EMBL/GenBank/DDBJ whole genome shotgun (WGS) entry which is preliminary data.</text>
</comment>
<keyword evidence="2" id="KW-1185">Reference proteome</keyword>
<organism evidence="1 2">
    <name type="scientific">Lipomyces orientalis</name>
    <dbReference type="NCBI Taxonomy" id="1233043"/>
    <lineage>
        <taxon>Eukaryota</taxon>
        <taxon>Fungi</taxon>
        <taxon>Dikarya</taxon>
        <taxon>Ascomycota</taxon>
        <taxon>Saccharomycotina</taxon>
        <taxon>Lipomycetes</taxon>
        <taxon>Lipomycetales</taxon>
        <taxon>Lipomycetaceae</taxon>
        <taxon>Lipomyces</taxon>
    </lineage>
</organism>
<dbReference type="EMBL" id="MU970043">
    <property type="protein sequence ID" value="KAK9325096.1"/>
    <property type="molecule type" value="Genomic_DNA"/>
</dbReference>
<name>A0ACC3TVQ5_9ASCO</name>
<evidence type="ECO:0000313" key="2">
    <source>
        <dbReference type="Proteomes" id="UP001489719"/>
    </source>
</evidence>
<dbReference type="Proteomes" id="UP001489719">
    <property type="component" value="Unassembled WGS sequence"/>
</dbReference>
<proteinExistence type="predicted"/>
<evidence type="ECO:0000313" key="1">
    <source>
        <dbReference type="EMBL" id="KAK9325096.1"/>
    </source>
</evidence>